<proteinExistence type="predicted"/>
<dbReference type="Proteomes" id="UP000007174">
    <property type="component" value="Unassembled WGS sequence"/>
</dbReference>
<organism evidence="1 2">
    <name type="scientific">Colletotrichum higginsianum (strain IMI 349063)</name>
    <name type="common">Crucifer anthracnose fungus</name>
    <dbReference type="NCBI Taxonomy" id="759273"/>
    <lineage>
        <taxon>Eukaryota</taxon>
        <taxon>Fungi</taxon>
        <taxon>Dikarya</taxon>
        <taxon>Ascomycota</taxon>
        <taxon>Pezizomycotina</taxon>
        <taxon>Sordariomycetes</taxon>
        <taxon>Hypocreomycetidae</taxon>
        <taxon>Glomerellales</taxon>
        <taxon>Glomerellaceae</taxon>
        <taxon>Colletotrichum</taxon>
        <taxon>Colletotrichum destructivum species complex</taxon>
    </lineage>
</organism>
<sequence length="66" mass="7253">MSSLDTIVLFARSRIFAWDMEVPQSPPDWVVVNNVATVSQLGLDVGGCGREGLRLFLGRFVNSVND</sequence>
<evidence type="ECO:0000313" key="2">
    <source>
        <dbReference type="Proteomes" id="UP000007174"/>
    </source>
</evidence>
<reference evidence="2" key="1">
    <citation type="journal article" date="2012" name="Nat. Genet.">
        <title>Lifestyle transitions in plant pathogenic Colletotrichum fungi deciphered by genome and transcriptome analyses.</title>
        <authorList>
            <person name="O'Connell R.J."/>
            <person name="Thon M.R."/>
            <person name="Hacquard S."/>
            <person name="Amyotte S.G."/>
            <person name="Kleemann J."/>
            <person name="Torres M.F."/>
            <person name="Damm U."/>
            <person name="Buiate E.A."/>
            <person name="Epstein L."/>
            <person name="Alkan N."/>
            <person name="Altmueller J."/>
            <person name="Alvarado-Balderrama L."/>
            <person name="Bauser C.A."/>
            <person name="Becker C."/>
            <person name="Birren B.W."/>
            <person name="Chen Z."/>
            <person name="Choi J."/>
            <person name="Crouch J.A."/>
            <person name="Duvick J.P."/>
            <person name="Farman M.A."/>
            <person name="Gan P."/>
            <person name="Heiman D."/>
            <person name="Henrissat B."/>
            <person name="Howard R.J."/>
            <person name="Kabbage M."/>
            <person name="Koch C."/>
            <person name="Kracher B."/>
            <person name="Kubo Y."/>
            <person name="Law A.D."/>
            <person name="Lebrun M.-H."/>
            <person name="Lee Y.-H."/>
            <person name="Miyara I."/>
            <person name="Moore N."/>
            <person name="Neumann U."/>
            <person name="Nordstroem K."/>
            <person name="Panaccione D.G."/>
            <person name="Panstruga R."/>
            <person name="Place M."/>
            <person name="Proctor R.H."/>
            <person name="Prusky D."/>
            <person name="Rech G."/>
            <person name="Reinhardt R."/>
            <person name="Rollins J.A."/>
            <person name="Rounsley S."/>
            <person name="Schardl C.L."/>
            <person name="Schwartz D.C."/>
            <person name="Shenoy N."/>
            <person name="Shirasu K."/>
            <person name="Sikhakolli U.R."/>
            <person name="Stueber K."/>
            <person name="Sukno S.A."/>
            <person name="Sweigard J.A."/>
            <person name="Takano Y."/>
            <person name="Takahara H."/>
            <person name="Trail F."/>
            <person name="van der Does H.C."/>
            <person name="Voll L.M."/>
            <person name="Will I."/>
            <person name="Young S."/>
            <person name="Zeng Q."/>
            <person name="Zhang J."/>
            <person name="Zhou S."/>
            <person name="Dickman M.B."/>
            <person name="Schulze-Lefert P."/>
            <person name="Ver Loren van Themaat E."/>
            <person name="Ma L.-J."/>
            <person name="Vaillancourt L.J."/>
        </authorList>
    </citation>
    <scope>NUCLEOTIDE SEQUENCE [LARGE SCALE GENOMIC DNA]</scope>
    <source>
        <strain evidence="2">IMI 349063</strain>
    </source>
</reference>
<dbReference type="AlphaFoldDB" id="H1VDV2"/>
<accession>H1VDV2</accession>
<name>H1VDV2_COLHI</name>
<dbReference type="HOGENOM" id="CLU_2831073_0_0_1"/>
<protein>
    <submittedName>
        <fullName evidence="1">Uncharacterized protein</fullName>
    </submittedName>
</protein>
<evidence type="ECO:0000313" key="1">
    <source>
        <dbReference type="EMBL" id="CCF38405.1"/>
    </source>
</evidence>
<gene>
    <name evidence="1" type="ORF">CH063_09500</name>
</gene>
<dbReference type="EMBL" id="CACQ02002960">
    <property type="protein sequence ID" value="CCF38405.1"/>
    <property type="molecule type" value="Genomic_DNA"/>
</dbReference>